<accession>A0ABP9D9S6</accession>
<evidence type="ECO:0000259" key="2">
    <source>
        <dbReference type="Pfam" id="PF00975"/>
    </source>
</evidence>
<dbReference type="InterPro" id="IPR029058">
    <property type="entry name" value="AB_hydrolase_fold"/>
</dbReference>
<evidence type="ECO:0000256" key="1">
    <source>
        <dbReference type="ARBA" id="ARBA00007169"/>
    </source>
</evidence>
<dbReference type="EMBL" id="BAABIS010000001">
    <property type="protein sequence ID" value="GAA4834530.1"/>
    <property type="molecule type" value="Genomic_DNA"/>
</dbReference>
<dbReference type="PANTHER" id="PTHR11487">
    <property type="entry name" value="THIOESTERASE"/>
    <property type="match status" value="1"/>
</dbReference>
<comment type="caution">
    <text evidence="3">The sequence shown here is derived from an EMBL/GenBank/DDBJ whole genome shotgun (WGS) entry which is preliminary data.</text>
</comment>
<keyword evidence="4" id="KW-1185">Reference proteome</keyword>
<proteinExistence type="inferred from homology"/>
<dbReference type="SUPFAM" id="SSF53474">
    <property type="entry name" value="alpha/beta-Hydrolases"/>
    <property type="match status" value="1"/>
</dbReference>
<dbReference type="PANTHER" id="PTHR11487:SF0">
    <property type="entry name" value="S-ACYL FATTY ACID SYNTHASE THIOESTERASE, MEDIUM CHAIN"/>
    <property type="match status" value="1"/>
</dbReference>
<dbReference type="GO" id="GO:0016787">
    <property type="term" value="F:hydrolase activity"/>
    <property type="evidence" value="ECO:0007669"/>
    <property type="project" value="UniProtKB-KW"/>
</dbReference>
<feature type="domain" description="Thioesterase" evidence="2">
    <location>
        <begin position="24"/>
        <end position="245"/>
    </location>
</feature>
<gene>
    <name evidence="3" type="ORF">GCM10023235_06370</name>
</gene>
<dbReference type="Proteomes" id="UP001501752">
    <property type="component" value="Unassembled WGS sequence"/>
</dbReference>
<name>A0ABP9D9S6_9ACTN</name>
<keyword evidence="3" id="KW-0378">Hydrolase</keyword>
<evidence type="ECO:0000313" key="3">
    <source>
        <dbReference type="EMBL" id="GAA4834530.1"/>
    </source>
</evidence>
<comment type="similarity">
    <text evidence="1">Belongs to the thioesterase family.</text>
</comment>
<organism evidence="3 4">
    <name type="scientific">Kitasatospora terrestris</name>
    <dbReference type="NCBI Taxonomy" id="258051"/>
    <lineage>
        <taxon>Bacteria</taxon>
        <taxon>Bacillati</taxon>
        <taxon>Actinomycetota</taxon>
        <taxon>Actinomycetes</taxon>
        <taxon>Kitasatosporales</taxon>
        <taxon>Streptomycetaceae</taxon>
        <taxon>Kitasatospora</taxon>
    </lineage>
</organism>
<sequence>MFRELRKRPAPPPGAPGPEEFTCFFLHHAGGSSASFLLMQRHLPSDWRLRAVELPGRGLASDDPPWRGTADAVRALAPELLREVTGPFAVFGHSMGALIGYELVRELVRGGRPPVWLGVSAMPAPDLVSTRFPDRRDLWPKERLVAFLRELGGTPEEMLADPDMVDYMVDLLRADLRIVDTYTHADGPPLDVPISVFTGTGDPLTTTPMIDGWRSRSTLPVAFHALPGGHFYLFEEPELLARHLAEDIEARRLAVQA</sequence>
<dbReference type="InterPro" id="IPR012223">
    <property type="entry name" value="TEII"/>
</dbReference>
<evidence type="ECO:0000313" key="4">
    <source>
        <dbReference type="Proteomes" id="UP001501752"/>
    </source>
</evidence>
<dbReference type="RefSeq" id="WP_345695204.1">
    <property type="nucleotide sequence ID" value="NZ_BAABIS010000001.1"/>
</dbReference>
<dbReference type="InterPro" id="IPR001031">
    <property type="entry name" value="Thioesterase"/>
</dbReference>
<dbReference type="Gene3D" id="3.40.50.1820">
    <property type="entry name" value="alpha/beta hydrolase"/>
    <property type="match status" value="1"/>
</dbReference>
<reference evidence="4" key="1">
    <citation type="journal article" date="2019" name="Int. J. Syst. Evol. Microbiol.">
        <title>The Global Catalogue of Microorganisms (GCM) 10K type strain sequencing project: providing services to taxonomists for standard genome sequencing and annotation.</title>
        <authorList>
            <consortium name="The Broad Institute Genomics Platform"/>
            <consortium name="The Broad Institute Genome Sequencing Center for Infectious Disease"/>
            <person name="Wu L."/>
            <person name="Ma J."/>
        </authorList>
    </citation>
    <scope>NUCLEOTIDE SEQUENCE [LARGE SCALE GENOMIC DNA]</scope>
    <source>
        <strain evidence="4">JCM 13006</strain>
    </source>
</reference>
<protein>
    <submittedName>
        <fullName evidence="3">Alpha/beta fold hydrolase</fullName>
    </submittedName>
</protein>
<dbReference type="Pfam" id="PF00975">
    <property type="entry name" value="Thioesterase"/>
    <property type="match status" value="1"/>
</dbReference>